<name>A0A6D2K2R1_9BRAS</name>
<dbReference type="AlphaFoldDB" id="A0A6D2K2R1"/>
<accession>A0A6D2K2R1</accession>
<evidence type="ECO:0000256" key="1">
    <source>
        <dbReference type="SAM" id="MobiDB-lite"/>
    </source>
</evidence>
<dbReference type="Proteomes" id="UP000467841">
    <property type="component" value="Unassembled WGS sequence"/>
</dbReference>
<reference evidence="2 4" key="1">
    <citation type="submission" date="2020-01" db="EMBL/GenBank/DDBJ databases">
        <authorList>
            <person name="Mishra B."/>
        </authorList>
    </citation>
    <scope>NUCLEOTIDE SEQUENCE [LARGE SCALE GENOMIC DNA]</scope>
</reference>
<sequence>MKPLAAMVTQLPAATWPPEVYSEPDVEPLAENVPKLLATLGVALSHESAGSPRPRHQPAQPPALPPRATSLPPQASALPRPLAPRPLPGSISLHF</sequence>
<gene>
    <name evidence="2" type="ORF">MERR_LOCUS33155</name>
    <name evidence="3" type="ORF">MERR_LOCUS43991</name>
</gene>
<feature type="compositionally biased region" description="Low complexity" evidence="1">
    <location>
        <begin position="66"/>
        <end position="80"/>
    </location>
</feature>
<evidence type="ECO:0000313" key="3">
    <source>
        <dbReference type="EMBL" id="CAA7056755.1"/>
    </source>
</evidence>
<dbReference type="EMBL" id="CACVBM020001652">
    <property type="protein sequence ID" value="CAA7056755.1"/>
    <property type="molecule type" value="Genomic_DNA"/>
</dbReference>
<organism evidence="2 4">
    <name type="scientific">Microthlaspi erraticum</name>
    <dbReference type="NCBI Taxonomy" id="1685480"/>
    <lineage>
        <taxon>Eukaryota</taxon>
        <taxon>Viridiplantae</taxon>
        <taxon>Streptophyta</taxon>
        <taxon>Embryophyta</taxon>
        <taxon>Tracheophyta</taxon>
        <taxon>Spermatophyta</taxon>
        <taxon>Magnoliopsida</taxon>
        <taxon>eudicotyledons</taxon>
        <taxon>Gunneridae</taxon>
        <taxon>Pentapetalae</taxon>
        <taxon>rosids</taxon>
        <taxon>malvids</taxon>
        <taxon>Brassicales</taxon>
        <taxon>Brassicaceae</taxon>
        <taxon>Coluteocarpeae</taxon>
        <taxon>Microthlaspi</taxon>
    </lineage>
</organism>
<feature type="region of interest" description="Disordered" evidence="1">
    <location>
        <begin position="44"/>
        <end position="95"/>
    </location>
</feature>
<protein>
    <submittedName>
        <fullName evidence="2">Uncharacterized protein</fullName>
    </submittedName>
</protein>
<proteinExistence type="predicted"/>
<evidence type="ECO:0000313" key="2">
    <source>
        <dbReference type="EMBL" id="CAA7045920.1"/>
    </source>
</evidence>
<dbReference type="EMBL" id="CACVBM020001332">
    <property type="protein sequence ID" value="CAA7045920.1"/>
    <property type="molecule type" value="Genomic_DNA"/>
</dbReference>
<keyword evidence="4" id="KW-1185">Reference proteome</keyword>
<evidence type="ECO:0000313" key="4">
    <source>
        <dbReference type="Proteomes" id="UP000467841"/>
    </source>
</evidence>